<dbReference type="InterPro" id="IPR011008">
    <property type="entry name" value="Dimeric_a/b-barrel"/>
</dbReference>
<sequence length="109" mass="12348">MNIEPSKREWLCIIPDKPDRLAKRLEIRQTHLANLKPLLEAKKLAFGGPMFHDAHPVAGQAPQFKGSTMIFRAATEAEVRETLRNDIYATSDVWDLENTQIIPVLNVIS</sequence>
<dbReference type="PANTHER" id="PTHR33606:SF3">
    <property type="entry name" value="PROTEIN YCII"/>
    <property type="match status" value="1"/>
</dbReference>
<dbReference type="EMBL" id="LFMY01000008">
    <property type="protein sequence ID" value="OKL58985.1"/>
    <property type="molecule type" value="Genomic_DNA"/>
</dbReference>
<dbReference type="Gene3D" id="3.30.70.1060">
    <property type="entry name" value="Dimeric alpha+beta barrel"/>
    <property type="match status" value="1"/>
</dbReference>
<feature type="domain" description="YCII-related" evidence="1">
    <location>
        <begin position="10"/>
        <end position="94"/>
    </location>
</feature>
<dbReference type="InterPro" id="IPR005545">
    <property type="entry name" value="YCII"/>
</dbReference>
<name>A0A225AX09_TALAT</name>
<reference evidence="2 3" key="1">
    <citation type="submission" date="2015-06" db="EMBL/GenBank/DDBJ databases">
        <title>Talaromyces atroroseus IBT 11181 draft genome.</title>
        <authorList>
            <person name="Rasmussen K.B."/>
            <person name="Rasmussen S."/>
            <person name="Petersen B."/>
            <person name="Sicheritz-Ponten T."/>
            <person name="Mortensen U.H."/>
            <person name="Thrane U."/>
        </authorList>
    </citation>
    <scope>NUCLEOTIDE SEQUENCE [LARGE SCALE GENOMIC DNA]</scope>
    <source>
        <strain evidence="2 3">IBT 11181</strain>
    </source>
</reference>
<comment type="caution">
    <text evidence="2">The sequence shown here is derived from an EMBL/GenBank/DDBJ whole genome shotgun (WGS) entry which is preliminary data.</text>
</comment>
<organism evidence="2 3">
    <name type="scientific">Talaromyces atroroseus</name>
    <dbReference type="NCBI Taxonomy" id="1441469"/>
    <lineage>
        <taxon>Eukaryota</taxon>
        <taxon>Fungi</taxon>
        <taxon>Dikarya</taxon>
        <taxon>Ascomycota</taxon>
        <taxon>Pezizomycotina</taxon>
        <taxon>Eurotiomycetes</taxon>
        <taxon>Eurotiomycetidae</taxon>
        <taxon>Eurotiales</taxon>
        <taxon>Trichocomaceae</taxon>
        <taxon>Talaromyces</taxon>
        <taxon>Talaromyces sect. Trachyspermi</taxon>
    </lineage>
</organism>
<dbReference type="OrthoDB" id="5519740at2759"/>
<gene>
    <name evidence="2" type="ORF">UA08_05766</name>
</gene>
<accession>A0A225AX09</accession>
<dbReference type="Pfam" id="PF03795">
    <property type="entry name" value="YCII"/>
    <property type="match status" value="1"/>
</dbReference>
<dbReference type="PANTHER" id="PTHR33606">
    <property type="entry name" value="PROTEIN YCII"/>
    <property type="match status" value="1"/>
</dbReference>
<dbReference type="RefSeq" id="XP_020119106.1">
    <property type="nucleotide sequence ID" value="XM_020268072.1"/>
</dbReference>
<proteinExistence type="predicted"/>
<evidence type="ECO:0000313" key="2">
    <source>
        <dbReference type="EMBL" id="OKL58985.1"/>
    </source>
</evidence>
<dbReference type="AlphaFoldDB" id="A0A225AX09"/>
<evidence type="ECO:0000259" key="1">
    <source>
        <dbReference type="Pfam" id="PF03795"/>
    </source>
</evidence>
<dbReference type="InterPro" id="IPR051807">
    <property type="entry name" value="Sec-metab_biosynth-assoc"/>
</dbReference>
<keyword evidence="3" id="KW-1185">Reference proteome</keyword>
<dbReference type="GeneID" id="31005522"/>
<dbReference type="SUPFAM" id="SSF54909">
    <property type="entry name" value="Dimeric alpha+beta barrel"/>
    <property type="match status" value="1"/>
</dbReference>
<protein>
    <recommendedName>
        <fullName evidence="1">YCII-related domain-containing protein</fullName>
    </recommendedName>
</protein>
<evidence type="ECO:0000313" key="3">
    <source>
        <dbReference type="Proteomes" id="UP000214365"/>
    </source>
</evidence>
<dbReference type="Proteomes" id="UP000214365">
    <property type="component" value="Unassembled WGS sequence"/>
</dbReference>